<protein>
    <submittedName>
        <fullName evidence="1">Uncharacterized protein</fullName>
    </submittedName>
</protein>
<comment type="caution">
    <text evidence="1">The sequence shown here is derived from an EMBL/GenBank/DDBJ whole genome shotgun (WGS) entry which is preliminary data.</text>
</comment>
<keyword evidence="2" id="KW-1185">Reference proteome</keyword>
<name>A0A368N176_9EURY</name>
<dbReference type="EMBL" id="QPHM01000003">
    <property type="protein sequence ID" value="RCU44277.1"/>
    <property type="molecule type" value="Genomic_DNA"/>
</dbReference>
<gene>
    <name evidence="1" type="ORF">DU504_15965</name>
</gene>
<dbReference type="Proteomes" id="UP000252189">
    <property type="component" value="Unassembled WGS sequence"/>
</dbReference>
<proteinExistence type="predicted"/>
<accession>A0A368N176</accession>
<evidence type="ECO:0000313" key="2">
    <source>
        <dbReference type="Proteomes" id="UP000252189"/>
    </source>
</evidence>
<evidence type="ECO:0000313" key="1">
    <source>
        <dbReference type="EMBL" id="RCU44277.1"/>
    </source>
</evidence>
<sequence length="68" mass="7959">MNPETHRIDQADRDLRCWLAIRARAGVPELVLIALLRSYTRRIERHGYIPRSWANPSSPEWSEDPDGF</sequence>
<dbReference type="AlphaFoldDB" id="A0A368N176"/>
<reference evidence="1 2" key="1">
    <citation type="submission" date="2018-07" db="EMBL/GenBank/DDBJ databases">
        <title>Genome sequences of Haloplanus salinus JCM 18368T.</title>
        <authorList>
            <person name="Kim Y.B."/>
            <person name="Roh S.W."/>
        </authorList>
    </citation>
    <scope>NUCLEOTIDE SEQUENCE [LARGE SCALE GENOMIC DNA]</scope>
    <source>
        <strain evidence="1 2">JCM 18368</strain>
    </source>
</reference>
<organism evidence="1 2">
    <name type="scientific">Haloplanus salinus</name>
    <dbReference type="NCBI Taxonomy" id="1126245"/>
    <lineage>
        <taxon>Archaea</taxon>
        <taxon>Methanobacteriati</taxon>
        <taxon>Methanobacteriota</taxon>
        <taxon>Stenosarchaea group</taxon>
        <taxon>Halobacteria</taxon>
        <taxon>Halobacteriales</taxon>
        <taxon>Haloferacaceae</taxon>
        <taxon>Haloplanus</taxon>
    </lineage>
</organism>